<dbReference type="SUPFAM" id="SSF82171">
    <property type="entry name" value="DPP6 N-terminal domain-like"/>
    <property type="match status" value="1"/>
</dbReference>
<evidence type="ECO:0000259" key="1">
    <source>
        <dbReference type="Pfam" id="PF00326"/>
    </source>
</evidence>
<dbReference type="PANTHER" id="PTHR43056">
    <property type="entry name" value="PEPTIDASE S9 PROLYL OLIGOPEPTIDASE"/>
    <property type="match status" value="1"/>
</dbReference>
<evidence type="ECO:0000313" key="3">
    <source>
        <dbReference type="EMBL" id="RKN03855.1"/>
    </source>
</evidence>
<dbReference type="InterPro" id="IPR050585">
    <property type="entry name" value="Xaa-Pro_dipeptidyl-ppase/CocE"/>
</dbReference>
<evidence type="ECO:0000313" key="5">
    <source>
        <dbReference type="Proteomes" id="UP000268652"/>
    </source>
</evidence>
<dbReference type="Gene3D" id="3.40.50.1820">
    <property type="entry name" value="alpha/beta hydrolase"/>
    <property type="match status" value="1"/>
</dbReference>
<dbReference type="InterPro" id="IPR018910">
    <property type="entry name" value="LpqB_C"/>
</dbReference>
<gene>
    <name evidence="4" type="ORF">D7318_30095</name>
    <name evidence="3" type="ORF">D7319_30510</name>
</gene>
<dbReference type="OrthoDB" id="128799at2"/>
<accession>A0A3A9VS36</accession>
<evidence type="ECO:0000259" key="2">
    <source>
        <dbReference type="Pfam" id="PF10647"/>
    </source>
</evidence>
<comment type="caution">
    <text evidence="3">The sequence shown here is derived from an EMBL/GenBank/DDBJ whole genome shotgun (WGS) entry which is preliminary data.</text>
</comment>
<dbReference type="EMBL" id="RBDY01000042">
    <property type="protein sequence ID" value="RKN13906.1"/>
    <property type="molecule type" value="Genomic_DNA"/>
</dbReference>
<dbReference type="Pfam" id="PF10647">
    <property type="entry name" value="Gmad1"/>
    <property type="match status" value="1"/>
</dbReference>
<proteinExistence type="predicted"/>
<dbReference type="EMBL" id="RBDX01000043">
    <property type="protein sequence ID" value="RKN03855.1"/>
    <property type="molecule type" value="Genomic_DNA"/>
</dbReference>
<dbReference type="RefSeq" id="WP_120700418.1">
    <property type="nucleotide sequence ID" value="NZ_RBDX01000043.1"/>
</dbReference>
<organism evidence="3 6">
    <name type="scientific">Streptomyces radicis</name>
    <dbReference type="NCBI Taxonomy" id="1750517"/>
    <lineage>
        <taxon>Bacteria</taxon>
        <taxon>Bacillati</taxon>
        <taxon>Actinomycetota</taxon>
        <taxon>Actinomycetes</taxon>
        <taxon>Kitasatosporales</taxon>
        <taxon>Streptomycetaceae</taxon>
        <taxon>Streptomyces</taxon>
    </lineage>
</organism>
<dbReference type="Pfam" id="PF00326">
    <property type="entry name" value="Peptidase_S9"/>
    <property type="match status" value="1"/>
</dbReference>
<dbReference type="SUPFAM" id="SSF53474">
    <property type="entry name" value="alpha/beta-Hydrolases"/>
    <property type="match status" value="1"/>
</dbReference>
<evidence type="ECO:0000313" key="6">
    <source>
        <dbReference type="Proteomes" id="UP000275024"/>
    </source>
</evidence>
<protein>
    <submittedName>
        <fullName evidence="3">S9 family peptidase</fullName>
    </submittedName>
</protein>
<dbReference type="GO" id="GO:0008236">
    <property type="term" value="F:serine-type peptidase activity"/>
    <property type="evidence" value="ECO:0007669"/>
    <property type="project" value="InterPro"/>
</dbReference>
<reference evidence="5 6" key="1">
    <citation type="submission" date="2018-09" db="EMBL/GenBank/DDBJ databases">
        <title>Streptomyces sp. nov. DS1-2, an endophytic actinomycete isolated from roots of Dendrobium scabrilingue.</title>
        <authorList>
            <person name="Kuncharoen N."/>
            <person name="Kudo T."/>
            <person name="Ohkuma M."/>
            <person name="Yuki M."/>
            <person name="Tanasupawat S."/>
        </authorList>
    </citation>
    <scope>NUCLEOTIDE SEQUENCE [LARGE SCALE GENOMIC DNA]</scope>
    <source>
        <strain evidence="3 6">AZ1-7</strain>
        <strain evidence="4 5">DS1-2</strain>
    </source>
</reference>
<name>A0A3A9VS36_9ACTN</name>
<dbReference type="InterPro" id="IPR001375">
    <property type="entry name" value="Peptidase_S9_cat"/>
</dbReference>
<evidence type="ECO:0000313" key="4">
    <source>
        <dbReference type="EMBL" id="RKN13906.1"/>
    </source>
</evidence>
<keyword evidence="5" id="KW-1185">Reference proteome</keyword>
<feature type="domain" description="Lipoprotein LpqB C-terminal" evidence="2">
    <location>
        <begin position="143"/>
        <end position="268"/>
    </location>
</feature>
<dbReference type="InterPro" id="IPR029058">
    <property type="entry name" value="AB_hydrolase_fold"/>
</dbReference>
<dbReference type="Proteomes" id="UP000275024">
    <property type="component" value="Unassembled WGS sequence"/>
</dbReference>
<dbReference type="PANTHER" id="PTHR43056:SF5">
    <property type="entry name" value="PEPTIDASE S9 PROLYL OLIGOPEPTIDASE CATALYTIC DOMAIN-CONTAINING PROTEIN"/>
    <property type="match status" value="1"/>
</dbReference>
<dbReference type="GO" id="GO:0006508">
    <property type="term" value="P:proteolysis"/>
    <property type="evidence" value="ECO:0007669"/>
    <property type="project" value="InterPro"/>
</dbReference>
<sequence>MHQAPYGSWPSPIDAALVATRSGAPEYLGAIGDELWWTAPRPEEGGRRALMRLAPDAGGAVSVLPAPWNVRSRVHEYGGQPWAGLARNGGGPLIVFADFADQRLHAVEPDTAEGPGAAQPRPLTPLSAVGGGLRWCDPVIRGGDVWCVLEEFTGERPGELRRLLAAVPLDGTAADDRSAVTELTDDRHRFVTGPRISPDGTRAAWLAWDHPRMPWDGTELMIAGITSGPGGRHELTGARTLIGGPGESVAQVEWAPDGTLLAVTDRTGWWNLHRVDPDTGDAVGLCPRDEEFADALWRVGSRWFAPLDDGRVAVLHGRGARRLGVLDPATGELADAAGPWAEWSGPLAVRGTRVAAIAGGPDRGREIVCLDTVTGRCRTVAEEHRDAVDPAYYPEPVARTVAGPGGREVHAYVYPPRHPEVTGPDGAAPPLVVRAHGGPTGRTAMLLDLEIAHLTSRGFAVADVDYGGSTGYGRAYRERLAGQWGVVDVEDCAAVARALVAENAADPDRIAISGGSAGGWTAAASLASPATAGLYACAALTYPVIDLATWDENGTHDFEARYLDGLIGPRDEAADLYRERSPAARADRISVPFVLLQGLDDPICPPAQAEALLAAVAGRGVPHAYLTFPGEGHGFRRAETIRRAIEAELGLYLTVFGIERPDAPALDLALRPVDDHSNGAGGRPG</sequence>
<dbReference type="AlphaFoldDB" id="A0A3A9VS36"/>
<dbReference type="Proteomes" id="UP000268652">
    <property type="component" value="Unassembled WGS sequence"/>
</dbReference>
<feature type="domain" description="Peptidase S9 prolyl oligopeptidase catalytic" evidence="1">
    <location>
        <begin position="449"/>
        <end position="657"/>
    </location>
</feature>